<sequence length="177" mass="18506">MFAQRLRIPGPAAVLSAGAVLFGVLASGCSLPTDAPTNSAVQPSGSAQDAAAPSPVTPQLRFPNKDLTANLLGYDDNAHMVRFQLVRNVAGGPDDGHYETDPGDPGQHRLPLSAAPVVLSAASLCSTHDVTVDEHGTGTTPCTPQQLIDALRGRSVYARLHVDGADHIDRVSELYHP</sequence>
<organism evidence="3 4">
    <name type="scientific">Saccharopolyspora rosea</name>
    <dbReference type="NCBI Taxonomy" id="524884"/>
    <lineage>
        <taxon>Bacteria</taxon>
        <taxon>Bacillati</taxon>
        <taxon>Actinomycetota</taxon>
        <taxon>Actinomycetes</taxon>
        <taxon>Pseudonocardiales</taxon>
        <taxon>Pseudonocardiaceae</taxon>
        <taxon>Saccharopolyspora</taxon>
    </lineage>
</organism>
<proteinExistence type="predicted"/>
<feature type="compositionally biased region" description="Polar residues" evidence="1">
    <location>
        <begin position="36"/>
        <end position="47"/>
    </location>
</feature>
<accession>A0ABW3FW31</accession>
<evidence type="ECO:0000256" key="1">
    <source>
        <dbReference type="SAM" id="MobiDB-lite"/>
    </source>
</evidence>
<feature type="chain" id="PRO_5045811297" description="CHRD domain-containing protein" evidence="2">
    <location>
        <begin position="27"/>
        <end position="177"/>
    </location>
</feature>
<dbReference type="Proteomes" id="UP001597018">
    <property type="component" value="Unassembled WGS sequence"/>
</dbReference>
<reference evidence="4" key="1">
    <citation type="journal article" date="2019" name="Int. J. Syst. Evol. Microbiol.">
        <title>The Global Catalogue of Microorganisms (GCM) 10K type strain sequencing project: providing services to taxonomists for standard genome sequencing and annotation.</title>
        <authorList>
            <consortium name="The Broad Institute Genomics Platform"/>
            <consortium name="The Broad Institute Genome Sequencing Center for Infectious Disease"/>
            <person name="Wu L."/>
            <person name="Ma J."/>
        </authorList>
    </citation>
    <scope>NUCLEOTIDE SEQUENCE [LARGE SCALE GENOMIC DNA]</scope>
    <source>
        <strain evidence="4">CCUG 56401</strain>
    </source>
</reference>
<dbReference type="RefSeq" id="WP_263246945.1">
    <property type="nucleotide sequence ID" value="NZ_BAABLT010000006.1"/>
</dbReference>
<keyword evidence="4" id="KW-1185">Reference proteome</keyword>
<comment type="caution">
    <text evidence="3">The sequence shown here is derived from an EMBL/GenBank/DDBJ whole genome shotgun (WGS) entry which is preliminary data.</text>
</comment>
<evidence type="ECO:0000313" key="4">
    <source>
        <dbReference type="Proteomes" id="UP001597018"/>
    </source>
</evidence>
<feature type="signal peptide" evidence="2">
    <location>
        <begin position="1"/>
        <end position="26"/>
    </location>
</feature>
<name>A0ABW3FW31_9PSEU</name>
<dbReference type="PROSITE" id="PS51257">
    <property type="entry name" value="PROKAR_LIPOPROTEIN"/>
    <property type="match status" value="1"/>
</dbReference>
<evidence type="ECO:0000256" key="2">
    <source>
        <dbReference type="SAM" id="SignalP"/>
    </source>
</evidence>
<dbReference type="EMBL" id="JBHTIW010000008">
    <property type="protein sequence ID" value="MFD0920819.1"/>
    <property type="molecule type" value="Genomic_DNA"/>
</dbReference>
<gene>
    <name evidence="3" type="ORF">ACFQ16_13785</name>
</gene>
<keyword evidence="2" id="KW-0732">Signal</keyword>
<evidence type="ECO:0000313" key="3">
    <source>
        <dbReference type="EMBL" id="MFD0920819.1"/>
    </source>
</evidence>
<evidence type="ECO:0008006" key="5">
    <source>
        <dbReference type="Google" id="ProtNLM"/>
    </source>
</evidence>
<protein>
    <recommendedName>
        <fullName evidence="5">CHRD domain-containing protein</fullName>
    </recommendedName>
</protein>
<feature type="region of interest" description="Disordered" evidence="1">
    <location>
        <begin position="36"/>
        <end position="62"/>
    </location>
</feature>